<proteinExistence type="predicted"/>
<evidence type="ECO:0000256" key="2">
    <source>
        <dbReference type="ARBA" id="ARBA00023125"/>
    </source>
</evidence>
<evidence type="ECO:0000256" key="4">
    <source>
        <dbReference type="SAM" id="MobiDB-lite"/>
    </source>
</evidence>
<name>A0ABZ3IR29_9FIRM</name>
<keyword evidence="6" id="KW-1185">Reference proteome</keyword>
<evidence type="ECO:0000256" key="3">
    <source>
        <dbReference type="ARBA" id="ARBA00023163"/>
    </source>
</evidence>
<feature type="region of interest" description="Disordered" evidence="4">
    <location>
        <begin position="70"/>
        <end position="89"/>
    </location>
</feature>
<evidence type="ECO:0000313" key="6">
    <source>
        <dbReference type="Proteomes" id="UP000216752"/>
    </source>
</evidence>
<dbReference type="InterPro" id="IPR014208">
    <property type="entry name" value="Spore_III_D"/>
</dbReference>
<dbReference type="EMBL" id="CP155573">
    <property type="protein sequence ID" value="XFO68137.1"/>
    <property type="molecule type" value="Genomic_DNA"/>
</dbReference>
<dbReference type="Pfam" id="PF12116">
    <property type="entry name" value="SpoIIID"/>
    <property type="match status" value="1"/>
</dbReference>
<evidence type="ECO:0000256" key="1">
    <source>
        <dbReference type="ARBA" id="ARBA00023015"/>
    </source>
</evidence>
<dbReference type="RefSeq" id="WP_094603933.1">
    <property type="nucleotide sequence ID" value="NZ_CP155573.1"/>
</dbReference>
<protein>
    <submittedName>
        <fullName evidence="5">Stage III sporulation protein D</fullName>
    </submittedName>
</protein>
<reference evidence="5" key="1">
    <citation type="submission" date="2024-05" db="EMBL/GenBank/DDBJ databases">
        <title>Isolation and characterization of Sporomusa carbonis sp. nov., a carboxydotrophic hydrogenogen in the genus of Sporomusa isolated from a charcoal burning pile.</title>
        <authorList>
            <person name="Boeer T."/>
            <person name="Rosenbaum F."/>
            <person name="Eysell L."/>
            <person name="Mueller V."/>
            <person name="Daniel R."/>
            <person name="Poehlein A."/>
        </authorList>
    </citation>
    <scope>NUCLEOTIDE SEQUENCE [LARGE SCALE GENOMIC DNA]</scope>
    <source>
        <strain evidence="5">DSM 10669</strain>
    </source>
</reference>
<gene>
    <name evidence="5" type="primary">spoIIID</name>
    <name evidence="5" type="ORF">SPSIL_043570</name>
</gene>
<organism evidence="5 6">
    <name type="scientific">Sporomusa silvacetica DSM 10669</name>
    <dbReference type="NCBI Taxonomy" id="1123289"/>
    <lineage>
        <taxon>Bacteria</taxon>
        <taxon>Bacillati</taxon>
        <taxon>Bacillota</taxon>
        <taxon>Negativicutes</taxon>
        <taxon>Selenomonadales</taxon>
        <taxon>Sporomusaceae</taxon>
        <taxon>Sporomusa</taxon>
    </lineage>
</organism>
<evidence type="ECO:0000313" key="5">
    <source>
        <dbReference type="EMBL" id="XFO68137.1"/>
    </source>
</evidence>
<dbReference type="NCBIfam" id="TIGR02844">
    <property type="entry name" value="spore_III_D"/>
    <property type="match status" value="1"/>
</dbReference>
<dbReference type="PROSITE" id="PS00894">
    <property type="entry name" value="HTH_DEOR_1"/>
    <property type="match status" value="1"/>
</dbReference>
<keyword evidence="1" id="KW-0805">Transcription regulation</keyword>
<dbReference type="Proteomes" id="UP000216752">
    <property type="component" value="Chromosome"/>
</dbReference>
<keyword evidence="3" id="KW-0804">Transcription</keyword>
<sequence length="89" mass="10464">MKEYIRKRVLDICNHIMETKHTVRQTATVFGVSKSTVHKDMIERLPEINKRLAAKVKNILEMNKAERHIRGGEATRKKYKEEKAENNCK</sequence>
<dbReference type="InterPro" id="IPR018356">
    <property type="entry name" value="Tscrpt_reg_HTH_DeoR_CS"/>
</dbReference>
<accession>A0ABZ3IR29</accession>
<keyword evidence="2" id="KW-0238">DNA-binding</keyword>